<dbReference type="OrthoDB" id="5800366at2759"/>
<gene>
    <name evidence="2" type="primary">Cnig_chr_IV.g12672</name>
    <name evidence="2" type="ORF">B9Z55_012672</name>
</gene>
<dbReference type="Proteomes" id="UP000230233">
    <property type="component" value="Chromosome IV"/>
</dbReference>
<feature type="signal peptide" evidence="1">
    <location>
        <begin position="1"/>
        <end position="19"/>
    </location>
</feature>
<organism evidence="2 3">
    <name type="scientific">Caenorhabditis nigoni</name>
    <dbReference type="NCBI Taxonomy" id="1611254"/>
    <lineage>
        <taxon>Eukaryota</taxon>
        <taxon>Metazoa</taxon>
        <taxon>Ecdysozoa</taxon>
        <taxon>Nematoda</taxon>
        <taxon>Chromadorea</taxon>
        <taxon>Rhabditida</taxon>
        <taxon>Rhabditina</taxon>
        <taxon>Rhabditomorpha</taxon>
        <taxon>Rhabditoidea</taxon>
        <taxon>Rhabditidae</taxon>
        <taxon>Peloderinae</taxon>
        <taxon>Caenorhabditis</taxon>
    </lineage>
</organism>
<dbReference type="STRING" id="1611254.A0A2G5TY97"/>
<evidence type="ECO:0000313" key="3">
    <source>
        <dbReference type="Proteomes" id="UP000230233"/>
    </source>
</evidence>
<keyword evidence="3" id="KW-1185">Reference proteome</keyword>
<dbReference type="EMBL" id="PDUG01000004">
    <property type="protein sequence ID" value="PIC32290.1"/>
    <property type="molecule type" value="Genomic_DNA"/>
</dbReference>
<proteinExistence type="predicted"/>
<keyword evidence="1" id="KW-0732">Signal</keyword>
<evidence type="ECO:0000313" key="2">
    <source>
        <dbReference type="EMBL" id="PIC32290.1"/>
    </source>
</evidence>
<accession>A0A2G5TY97</accession>
<evidence type="ECO:0000256" key="1">
    <source>
        <dbReference type="SAM" id="SignalP"/>
    </source>
</evidence>
<reference evidence="3" key="1">
    <citation type="submission" date="2017-10" db="EMBL/GenBank/DDBJ databases">
        <title>Rapid genome shrinkage in a self-fertile nematode reveals novel sperm competition proteins.</title>
        <authorList>
            <person name="Yin D."/>
            <person name="Schwarz E.M."/>
            <person name="Thomas C.G."/>
            <person name="Felde R.L."/>
            <person name="Korf I.F."/>
            <person name="Cutter A.D."/>
            <person name="Schartner C.M."/>
            <person name="Ralston E.J."/>
            <person name="Meyer B.J."/>
            <person name="Haag E.S."/>
        </authorList>
    </citation>
    <scope>NUCLEOTIDE SEQUENCE [LARGE SCALE GENOMIC DNA]</scope>
    <source>
        <strain evidence="3">JU1422</strain>
    </source>
</reference>
<comment type="caution">
    <text evidence="2">The sequence shown here is derived from an EMBL/GenBank/DDBJ whole genome shotgun (WGS) entry which is preliminary data.</text>
</comment>
<protein>
    <submittedName>
        <fullName evidence="2">Uncharacterized protein</fullName>
    </submittedName>
</protein>
<feature type="chain" id="PRO_5013606481" evidence="1">
    <location>
        <begin position="20"/>
        <end position="116"/>
    </location>
</feature>
<sequence length="116" mass="12829">MNSSILVLLSICAFYCANAQYGAQNAPPVQYYPQPLSDNYVCTIQANYGLLGQDGKHYRATTNFCQDSFKQDSCDKCCKMAARIDGTNIKEESIVGFKMVLERQPLCVCCSPNAGY</sequence>
<name>A0A2G5TY97_9PELO</name>
<dbReference type="AlphaFoldDB" id="A0A2G5TY97"/>